<evidence type="ECO:0000313" key="1">
    <source>
        <dbReference type="EMBL" id="KAA6368424.1"/>
    </source>
</evidence>
<dbReference type="EMBL" id="SNRW01017367">
    <property type="protein sequence ID" value="KAA6368424.1"/>
    <property type="molecule type" value="Genomic_DNA"/>
</dbReference>
<dbReference type="Proteomes" id="UP000324800">
    <property type="component" value="Unassembled WGS sequence"/>
</dbReference>
<sequence>DYMGINISKADSGNAPFTDHEPLFISPSLTPKFNDPYLVDAEYGKDEPICGNSRLKCQTIKYILNIVLSNDDYPSNPATINIELQSNTQLEEGIIIDSNSPIGNDFKIESSEYTPEGTDYIKRQIQTSSKTQSLFTISNTGCLKLLGLHIDNLNPTSNNPLISISTDSDDVPQLQLKDCEFKQNPDSYSTFSLSHSIISINGGIMRMKRVKIESYELMDQNSIITIKSDQTSTVTISGTSFIYIKQSGIGDGAVINADIKSESKLTIKDGSSFTGCQSVGLGGAIYAILYIGTNGGIFIEGTTLTTFSQCSASQLGGAIYLKISDNGQSKYDLSGASYLGCDAQNGKSLFIDAYDLTQVVPLGSQDKLGTLSDSTEILQPEQIMGYDGIDKSLAIPLIYVYTSIAQDVYHISNSDSTPNGNDNRICGHLDWPCLTIGYGITQSSLTSPPYIIGIISGYKLISQLILGISEQTIKIQNQLSNDGEISSDNSILLIEDQGKVSITAGSLSFDKITFSINQNAESGYVIEGITESAIININDCQMKMAVDSEGYSISNGLIELRSGNLIIENLEVKDIIISNRSVIKVNEGVTQVSVLNCSLKNISKIGENNGGIIELSKNIGTSNEEQKMNVRIETSSFVQPISTSSSNIVTSSPFIHASIGKLEIISCSFGSEDESSDIGAHAISIEAGCSKLIISNTNFTKLLSGGIQLEAGQSSQTSIESCQFTNCGDGSQIAGAVYAVGLPGDSLGSVSITDSQFISCQGQQAGGIIFGDNVIPSSVKNNSFSKNSITDEKGAKDIYFLSKEILDKAGGI</sequence>
<accession>A0A5J4UDY2</accession>
<evidence type="ECO:0000313" key="2">
    <source>
        <dbReference type="Proteomes" id="UP000324800"/>
    </source>
</evidence>
<feature type="non-terminal residue" evidence="1">
    <location>
        <position position="1"/>
    </location>
</feature>
<organism evidence="1 2">
    <name type="scientific">Streblomastix strix</name>
    <dbReference type="NCBI Taxonomy" id="222440"/>
    <lineage>
        <taxon>Eukaryota</taxon>
        <taxon>Metamonada</taxon>
        <taxon>Preaxostyla</taxon>
        <taxon>Oxymonadida</taxon>
        <taxon>Streblomastigidae</taxon>
        <taxon>Streblomastix</taxon>
    </lineage>
</organism>
<proteinExistence type="predicted"/>
<feature type="non-terminal residue" evidence="1">
    <location>
        <position position="812"/>
    </location>
</feature>
<dbReference type="InterPro" id="IPR011050">
    <property type="entry name" value="Pectin_lyase_fold/virulence"/>
</dbReference>
<reference evidence="1 2" key="1">
    <citation type="submission" date="2019-03" db="EMBL/GenBank/DDBJ databases">
        <title>Single cell metagenomics reveals metabolic interactions within the superorganism composed of flagellate Streblomastix strix and complex community of Bacteroidetes bacteria on its surface.</title>
        <authorList>
            <person name="Treitli S.C."/>
            <person name="Kolisko M."/>
            <person name="Husnik F."/>
            <person name="Keeling P."/>
            <person name="Hampl V."/>
        </authorList>
    </citation>
    <scope>NUCLEOTIDE SEQUENCE [LARGE SCALE GENOMIC DNA]</scope>
    <source>
        <strain evidence="1">ST1C</strain>
    </source>
</reference>
<protein>
    <submittedName>
        <fullName evidence="1">Uncharacterized protein</fullName>
    </submittedName>
</protein>
<dbReference type="SUPFAM" id="SSF51126">
    <property type="entry name" value="Pectin lyase-like"/>
    <property type="match status" value="1"/>
</dbReference>
<gene>
    <name evidence="1" type="ORF">EZS28_036049</name>
</gene>
<comment type="caution">
    <text evidence="1">The sequence shown here is derived from an EMBL/GenBank/DDBJ whole genome shotgun (WGS) entry which is preliminary data.</text>
</comment>
<dbReference type="AlphaFoldDB" id="A0A5J4UDY2"/>
<name>A0A5J4UDY2_9EUKA</name>